<keyword evidence="4" id="KW-1185">Reference proteome</keyword>
<dbReference type="PANTHER" id="PTHR37984">
    <property type="entry name" value="PROTEIN CBG26694"/>
    <property type="match status" value="1"/>
</dbReference>
<dbReference type="Gene3D" id="3.30.420.10">
    <property type="entry name" value="Ribonuclease H-like superfamily/Ribonuclease H"/>
    <property type="match status" value="1"/>
</dbReference>
<comment type="caution">
    <text evidence="3">The sequence shown here is derived from an EMBL/GenBank/DDBJ whole genome shotgun (WGS) entry which is preliminary data.</text>
</comment>
<reference evidence="3 4" key="1">
    <citation type="journal article" date="2024" name="G3 (Bethesda)">
        <title>Genome assembly of Hibiscus sabdariffa L. provides insights into metabolisms of medicinal natural products.</title>
        <authorList>
            <person name="Kim T."/>
        </authorList>
    </citation>
    <scope>NUCLEOTIDE SEQUENCE [LARGE SCALE GENOMIC DNA]</scope>
    <source>
        <strain evidence="3">TK-2024</strain>
        <tissue evidence="3">Old leaves</tissue>
    </source>
</reference>
<dbReference type="Proteomes" id="UP001472677">
    <property type="component" value="Unassembled WGS sequence"/>
</dbReference>
<evidence type="ECO:0000259" key="2">
    <source>
        <dbReference type="PROSITE" id="PS50994"/>
    </source>
</evidence>
<keyword evidence="1" id="KW-0472">Membrane</keyword>
<dbReference type="PROSITE" id="PS50994">
    <property type="entry name" value="INTEGRASE"/>
    <property type="match status" value="1"/>
</dbReference>
<dbReference type="InterPro" id="IPR001584">
    <property type="entry name" value="Integrase_cat-core"/>
</dbReference>
<organism evidence="3 4">
    <name type="scientific">Hibiscus sabdariffa</name>
    <name type="common">roselle</name>
    <dbReference type="NCBI Taxonomy" id="183260"/>
    <lineage>
        <taxon>Eukaryota</taxon>
        <taxon>Viridiplantae</taxon>
        <taxon>Streptophyta</taxon>
        <taxon>Embryophyta</taxon>
        <taxon>Tracheophyta</taxon>
        <taxon>Spermatophyta</taxon>
        <taxon>Magnoliopsida</taxon>
        <taxon>eudicotyledons</taxon>
        <taxon>Gunneridae</taxon>
        <taxon>Pentapetalae</taxon>
        <taxon>rosids</taxon>
        <taxon>malvids</taxon>
        <taxon>Malvales</taxon>
        <taxon>Malvaceae</taxon>
        <taxon>Malvoideae</taxon>
        <taxon>Hibiscus</taxon>
    </lineage>
</organism>
<dbReference type="InterPro" id="IPR050951">
    <property type="entry name" value="Retrovirus_Pol_polyprotein"/>
</dbReference>
<proteinExistence type="predicted"/>
<dbReference type="InterPro" id="IPR012337">
    <property type="entry name" value="RNaseH-like_sf"/>
</dbReference>
<dbReference type="SUPFAM" id="SSF53098">
    <property type="entry name" value="Ribonuclease H-like"/>
    <property type="match status" value="1"/>
</dbReference>
<feature type="domain" description="Integrase catalytic" evidence="2">
    <location>
        <begin position="5"/>
        <end position="99"/>
    </location>
</feature>
<keyword evidence="1" id="KW-1133">Transmembrane helix</keyword>
<dbReference type="InterPro" id="IPR036397">
    <property type="entry name" value="RNaseH_sf"/>
</dbReference>
<gene>
    <name evidence="3" type="ORF">V6N12_046555</name>
</gene>
<protein>
    <recommendedName>
        <fullName evidence="2">Integrase catalytic domain-containing protein</fullName>
    </recommendedName>
</protein>
<evidence type="ECO:0000256" key="1">
    <source>
        <dbReference type="SAM" id="Phobius"/>
    </source>
</evidence>
<feature type="transmembrane region" description="Helical" evidence="1">
    <location>
        <begin position="6"/>
        <end position="27"/>
    </location>
</feature>
<dbReference type="EMBL" id="JBBPBM010000025">
    <property type="protein sequence ID" value="KAK8540267.1"/>
    <property type="molecule type" value="Genomic_DNA"/>
</dbReference>
<sequence>MPLKSITIPWLFAIWGIDILGPFPLAIGQQKYLIVAVDYFAKWIEAEPLSTITEKQVEDFLWKSIICRFGIPHTIITDNVMQFQKRFNEFCEDFHITLA</sequence>
<keyword evidence="1" id="KW-0812">Transmembrane</keyword>
<dbReference type="Pfam" id="PF00665">
    <property type="entry name" value="rve"/>
    <property type="match status" value="1"/>
</dbReference>
<name>A0ABR2DJ03_9ROSI</name>
<dbReference type="PANTHER" id="PTHR37984:SF5">
    <property type="entry name" value="PROTEIN NYNRIN-LIKE"/>
    <property type="match status" value="1"/>
</dbReference>
<accession>A0ABR2DJ03</accession>
<evidence type="ECO:0000313" key="4">
    <source>
        <dbReference type="Proteomes" id="UP001472677"/>
    </source>
</evidence>
<evidence type="ECO:0000313" key="3">
    <source>
        <dbReference type="EMBL" id="KAK8540267.1"/>
    </source>
</evidence>